<dbReference type="Proteomes" id="UP000658320">
    <property type="component" value="Unassembled WGS sequence"/>
</dbReference>
<evidence type="ECO:0000313" key="1">
    <source>
        <dbReference type="EMBL" id="GGR06942.1"/>
    </source>
</evidence>
<dbReference type="RefSeq" id="WP_189935074.1">
    <property type="nucleotide sequence ID" value="NZ_BMSX01000004.1"/>
</dbReference>
<name>A0A918F6V3_9ACTN</name>
<accession>A0A918F6V3</accession>
<organism evidence="1 2">
    <name type="scientific">Streptomyces aurantiogriseus</name>
    <dbReference type="NCBI Taxonomy" id="66870"/>
    <lineage>
        <taxon>Bacteria</taxon>
        <taxon>Bacillati</taxon>
        <taxon>Actinomycetota</taxon>
        <taxon>Actinomycetes</taxon>
        <taxon>Kitasatosporales</taxon>
        <taxon>Streptomycetaceae</taxon>
        <taxon>Streptomyces</taxon>
    </lineage>
</organism>
<reference evidence="1" key="1">
    <citation type="journal article" date="2014" name="Int. J. Syst. Evol. Microbiol.">
        <title>Complete genome sequence of Corynebacterium casei LMG S-19264T (=DSM 44701T), isolated from a smear-ripened cheese.</title>
        <authorList>
            <consortium name="US DOE Joint Genome Institute (JGI-PGF)"/>
            <person name="Walter F."/>
            <person name="Albersmeier A."/>
            <person name="Kalinowski J."/>
            <person name="Ruckert C."/>
        </authorList>
    </citation>
    <scope>NUCLEOTIDE SEQUENCE</scope>
    <source>
        <strain evidence="1">JCM 4346</strain>
    </source>
</reference>
<dbReference type="AlphaFoldDB" id="A0A918F6V3"/>
<gene>
    <name evidence="1" type="ORF">GCM10010251_23430</name>
</gene>
<keyword evidence="2" id="KW-1185">Reference proteome</keyword>
<reference evidence="1" key="2">
    <citation type="submission" date="2020-09" db="EMBL/GenBank/DDBJ databases">
        <authorList>
            <person name="Sun Q."/>
            <person name="Ohkuma M."/>
        </authorList>
    </citation>
    <scope>NUCLEOTIDE SEQUENCE</scope>
    <source>
        <strain evidence="1">JCM 4346</strain>
    </source>
</reference>
<evidence type="ECO:0000313" key="2">
    <source>
        <dbReference type="Proteomes" id="UP000658320"/>
    </source>
</evidence>
<protein>
    <submittedName>
        <fullName evidence="1">Uncharacterized protein</fullName>
    </submittedName>
</protein>
<proteinExistence type="predicted"/>
<sequence length="137" mass="14853">MELSPSALNRLANSSLGATPAVVGIAYAAQASTGIERLAACFAVSGFAILAVRGYRLGVTCEHSRMVVRGLVRTRVIARERITEITDFPAVRWTTQAGKTQWTPITALVTSSGEMSATRLHKERAIGKLRRWARGKQ</sequence>
<dbReference type="EMBL" id="BMSX01000004">
    <property type="protein sequence ID" value="GGR06942.1"/>
    <property type="molecule type" value="Genomic_DNA"/>
</dbReference>
<comment type="caution">
    <text evidence="1">The sequence shown here is derived from an EMBL/GenBank/DDBJ whole genome shotgun (WGS) entry which is preliminary data.</text>
</comment>